<dbReference type="EMBL" id="CP025786">
    <property type="protein sequence ID" value="AWG43254.1"/>
    <property type="molecule type" value="Genomic_DNA"/>
</dbReference>
<evidence type="ECO:0000313" key="2">
    <source>
        <dbReference type="Proteomes" id="UP000244655"/>
    </source>
</evidence>
<proteinExistence type="predicted"/>
<reference evidence="1 2" key="1">
    <citation type="submission" date="2018-01" db="EMBL/GenBank/DDBJ databases">
        <title>Genome sequence of Borrelia tachyglossi.</title>
        <authorList>
            <person name="Gofton A.W."/>
        </authorList>
    </citation>
    <scope>NUCLEOTIDE SEQUENCE [LARGE SCALE GENOMIC DNA]</scope>
    <source>
        <strain evidence="1 2">Bc-F10-1268</strain>
        <plasmid evidence="1 2">pl78</plasmid>
    </source>
</reference>
<accession>A0A2S1LY80</accession>
<dbReference type="OrthoDB" id="350935at2"/>
<sequence length="451" mass="52480">MSLIRFRLVSMLIVLAINSYSYNYAIRYKNDGVDKYSLEGINDCFGFSFSNFFDDLRTNAELFTYESKYNFIINAEIHMLTFRGYKDDPEEVRRRADLIEVGFMYYVPFVIKPDITSFGEIHVGIGIKNLIYGNWAGATVQRGIHAIQGLLRPIPEAYDQYDYRGYLSTSLNYSYLRFLNFENYLDLSYFADYFIKTSIGVDFKNEAVGVELQLYYQAQSKIKDMATYSKVQEAESGIGMQQRIYSGNFFATTNLNLHNFSDSEQLFSVGGFGVMYTAEYESITEDALYILTPDFSISYEIMIPLQVRHLIYYQILSDLEYYFAITVNHDMYDFKRSSQTNRFSSGIAYAPCSKGIFTFYIGAGMYLSYNKDNKDIGAIYRPSKMSNTFQLGFEFEPGILLKMFRYNKVLYSLKLFTKINYSPMVYDIEIKALDKHRYTFNYFGIGLDMQP</sequence>
<dbReference type="AlphaFoldDB" id="A0A2S1LY80"/>
<keyword evidence="2" id="KW-1185">Reference proteome</keyword>
<geneLocation type="plasmid" evidence="1 2">
    <name>pl78</name>
</geneLocation>
<name>A0A2S1LY80_9SPIR</name>
<protein>
    <submittedName>
        <fullName evidence="1">Uncharacterized protein</fullName>
    </submittedName>
</protein>
<dbReference type="Proteomes" id="UP000244655">
    <property type="component" value="Plasmid pl78"/>
</dbReference>
<keyword evidence="1" id="KW-0614">Plasmid</keyword>
<gene>
    <name evidence="1" type="ORF">CR532_04470</name>
</gene>
<evidence type="ECO:0000313" key="1">
    <source>
        <dbReference type="EMBL" id="AWG43254.1"/>
    </source>
</evidence>
<organism evidence="1 2">
    <name type="scientific">Candidatus Borreliella tachyglossi</name>
    <dbReference type="NCBI Taxonomy" id="1964448"/>
    <lineage>
        <taxon>Bacteria</taxon>
        <taxon>Pseudomonadati</taxon>
        <taxon>Spirochaetota</taxon>
        <taxon>Spirochaetia</taxon>
        <taxon>Spirochaetales</taxon>
        <taxon>Borreliaceae</taxon>
        <taxon>Borreliella</taxon>
    </lineage>
</organism>